<keyword evidence="2" id="KW-0560">Oxidoreductase</keyword>
<evidence type="ECO:0000256" key="1">
    <source>
        <dbReference type="ARBA" id="ARBA00010617"/>
    </source>
</evidence>
<dbReference type="InterPro" id="IPR001128">
    <property type="entry name" value="Cyt_P450"/>
</dbReference>
<dbReference type="Proteomes" id="UP001595947">
    <property type="component" value="Unassembled WGS sequence"/>
</dbReference>
<dbReference type="PROSITE" id="PS00086">
    <property type="entry name" value="CYTOCHROME_P450"/>
    <property type="match status" value="1"/>
</dbReference>
<dbReference type="PANTHER" id="PTHR46696:SF6">
    <property type="entry name" value="P450, PUTATIVE (EUROFUNG)-RELATED"/>
    <property type="match status" value="1"/>
</dbReference>
<keyword evidence="2" id="KW-0479">Metal-binding</keyword>
<protein>
    <submittedName>
        <fullName evidence="3">Cytochrome P450</fullName>
    </submittedName>
</protein>
<dbReference type="SUPFAM" id="SSF48264">
    <property type="entry name" value="Cytochrome P450"/>
    <property type="match status" value="1"/>
</dbReference>
<dbReference type="EMBL" id="JBHSIV010000015">
    <property type="protein sequence ID" value="MFC5063639.1"/>
    <property type="molecule type" value="Genomic_DNA"/>
</dbReference>
<name>A0ABV9YND0_9PSEU</name>
<evidence type="ECO:0000313" key="4">
    <source>
        <dbReference type="Proteomes" id="UP001595947"/>
    </source>
</evidence>
<keyword evidence="4" id="KW-1185">Reference proteome</keyword>
<comment type="similarity">
    <text evidence="1 2">Belongs to the cytochrome P450 family.</text>
</comment>
<dbReference type="InterPro" id="IPR036396">
    <property type="entry name" value="Cyt_P450_sf"/>
</dbReference>
<dbReference type="RefSeq" id="WP_378036987.1">
    <property type="nucleotide sequence ID" value="NZ_JBHSIV010000015.1"/>
</dbReference>
<proteinExistence type="inferred from homology"/>
<keyword evidence="2" id="KW-0503">Monooxygenase</keyword>
<dbReference type="Pfam" id="PF00067">
    <property type="entry name" value="p450"/>
    <property type="match status" value="1"/>
</dbReference>
<gene>
    <name evidence="3" type="ORF">ACFPBZ_15560</name>
</gene>
<dbReference type="PRINTS" id="PR00385">
    <property type="entry name" value="P450"/>
</dbReference>
<keyword evidence="2" id="KW-0349">Heme</keyword>
<dbReference type="InterPro" id="IPR017972">
    <property type="entry name" value="Cyt_P450_CS"/>
</dbReference>
<organism evidence="3 4">
    <name type="scientific">Actinomycetospora atypica</name>
    <dbReference type="NCBI Taxonomy" id="1290095"/>
    <lineage>
        <taxon>Bacteria</taxon>
        <taxon>Bacillati</taxon>
        <taxon>Actinomycetota</taxon>
        <taxon>Actinomycetes</taxon>
        <taxon>Pseudonocardiales</taxon>
        <taxon>Pseudonocardiaceae</taxon>
        <taxon>Actinomycetospora</taxon>
    </lineage>
</organism>
<keyword evidence="2" id="KW-0408">Iron</keyword>
<dbReference type="InterPro" id="IPR002397">
    <property type="entry name" value="Cyt_P450_B"/>
</dbReference>
<dbReference type="Gene3D" id="1.10.630.10">
    <property type="entry name" value="Cytochrome P450"/>
    <property type="match status" value="1"/>
</dbReference>
<dbReference type="PRINTS" id="PR00359">
    <property type="entry name" value="BP450"/>
</dbReference>
<reference evidence="4" key="1">
    <citation type="journal article" date="2019" name="Int. J. Syst. Evol. Microbiol.">
        <title>The Global Catalogue of Microorganisms (GCM) 10K type strain sequencing project: providing services to taxonomists for standard genome sequencing and annotation.</title>
        <authorList>
            <consortium name="The Broad Institute Genomics Platform"/>
            <consortium name="The Broad Institute Genome Sequencing Center for Infectious Disease"/>
            <person name="Wu L."/>
            <person name="Ma J."/>
        </authorList>
    </citation>
    <scope>NUCLEOTIDE SEQUENCE [LARGE SCALE GENOMIC DNA]</scope>
    <source>
        <strain evidence="4">CGMCC 4.7093</strain>
    </source>
</reference>
<comment type="caution">
    <text evidence="3">The sequence shown here is derived from an EMBL/GenBank/DDBJ whole genome shotgun (WGS) entry which is preliminary data.</text>
</comment>
<evidence type="ECO:0000313" key="3">
    <source>
        <dbReference type="EMBL" id="MFC5063639.1"/>
    </source>
</evidence>
<accession>A0ABV9YND0</accession>
<dbReference type="PANTHER" id="PTHR46696">
    <property type="entry name" value="P450, PUTATIVE (EUROFUNG)-RELATED"/>
    <property type="match status" value="1"/>
</dbReference>
<evidence type="ECO:0000256" key="2">
    <source>
        <dbReference type="RuleBase" id="RU000461"/>
    </source>
</evidence>
<sequence>MSAPPRGCPAHEVDLDPYDPALTEPAVWDVYTDVRERGAVAHSAARGGFYLLSRFADVRAALLDPGTFSSASGHRIPVDGSQQVLPIDFDPPLHTAYRKLMRPALEPRRIRALRPVLQARVEGLVEDYVRAGGGDFVAAVALPLPLQVLIEVVGFAPESVARFREITEDLWSGLTTTTFPEAVAAIAALMQVEVTRHRTHRPDDYVTGLLDAQVEGRPVRDDEIVGTLMSLAVAGHETTMNSASALASLLAADPDLQDEVRAAPDRAAEYVEEMLRLRSPAQNFARRTTRDTEVGGTALPAGSGVLLSFAAANRDPRQFPDPDRFDVERGGRGHLAFGWGIHLCIGAALARTELALLLEALAAHPPFRLDGEVAFGPLQGGNHLGPTRLPLRFDGVTPTYQEPAP</sequence>